<dbReference type="PROSITE" id="PS51257">
    <property type="entry name" value="PROKAR_LIPOPROTEIN"/>
    <property type="match status" value="1"/>
</dbReference>
<organism evidence="7 8">
    <name type="scientific">Kitasatospora acidiphila</name>
    <dbReference type="NCBI Taxonomy" id="2567942"/>
    <lineage>
        <taxon>Bacteria</taxon>
        <taxon>Bacillati</taxon>
        <taxon>Actinomycetota</taxon>
        <taxon>Actinomycetes</taxon>
        <taxon>Kitasatosporales</taxon>
        <taxon>Streptomycetaceae</taxon>
        <taxon>Kitasatospora</taxon>
    </lineage>
</organism>
<dbReference type="OrthoDB" id="9801912at2"/>
<dbReference type="PANTHER" id="PTHR30290">
    <property type="entry name" value="PERIPLASMIC BINDING COMPONENT OF ABC TRANSPORTER"/>
    <property type="match status" value="1"/>
</dbReference>
<dbReference type="GO" id="GO:0030313">
    <property type="term" value="C:cell envelope"/>
    <property type="evidence" value="ECO:0007669"/>
    <property type="project" value="UniProtKB-SubCell"/>
</dbReference>
<evidence type="ECO:0000256" key="4">
    <source>
        <dbReference type="ARBA" id="ARBA00022729"/>
    </source>
</evidence>
<dbReference type="GO" id="GO:0015833">
    <property type="term" value="P:peptide transport"/>
    <property type="evidence" value="ECO:0007669"/>
    <property type="project" value="TreeGrafter"/>
</dbReference>
<feature type="domain" description="Solute-binding protein family 5" evidence="6">
    <location>
        <begin position="86"/>
        <end position="461"/>
    </location>
</feature>
<comment type="similarity">
    <text evidence="2">Belongs to the bacterial solute-binding protein 5 family.</text>
</comment>
<dbReference type="EMBL" id="VIGB01000003">
    <property type="protein sequence ID" value="TQF06211.1"/>
    <property type="molecule type" value="Genomic_DNA"/>
</dbReference>
<dbReference type="InterPro" id="IPR030678">
    <property type="entry name" value="Peptide/Ni-bd"/>
</dbReference>
<dbReference type="Gene3D" id="3.40.190.10">
    <property type="entry name" value="Periplasmic binding protein-like II"/>
    <property type="match status" value="1"/>
</dbReference>
<dbReference type="Pfam" id="PF00496">
    <property type="entry name" value="SBP_bac_5"/>
    <property type="match status" value="1"/>
</dbReference>
<evidence type="ECO:0000256" key="2">
    <source>
        <dbReference type="ARBA" id="ARBA00005695"/>
    </source>
</evidence>
<evidence type="ECO:0000313" key="7">
    <source>
        <dbReference type="EMBL" id="TQF06211.1"/>
    </source>
</evidence>
<evidence type="ECO:0000313" key="8">
    <source>
        <dbReference type="Proteomes" id="UP000319103"/>
    </source>
</evidence>
<dbReference type="Gene3D" id="3.90.76.10">
    <property type="entry name" value="Dipeptide-binding Protein, Domain 1"/>
    <property type="match status" value="1"/>
</dbReference>
<evidence type="ECO:0000256" key="1">
    <source>
        <dbReference type="ARBA" id="ARBA00004196"/>
    </source>
</evidence>
<keyword evidence="4 5" id="KW-0732">Signal</keyword>
<dbReference type="GO" id="GO:0043190">
    <property type="term" value="C:ATP-binding cassette (ABC) transporter complex"/>
    <property type="evidence" value="ECO:0007669"/>
    <property type="project" value="InterPro"/>
</dbReference>
<evidence type="ECO:0000259" key="6">
    <source>
        <dbReference type="Pfam" id="PF00496"/>
    </source>
</evidence>
<feature type="chain" id="PRO_5038787624" evidence="5">
    <location>
        <begin position="27"/>
        <end position="542"/>
    </location>
</feature>
<dbReference type="RefSeq" id="WP_141636654.1">
    <property type="nucleotide sequence ID" value="NZ_VIGB01000003.1"/>
</dbReference>
<dbReference type="PIRSF" id="PIRSF002741">
    <property type="entry name" value="MppA"/>
    <property type="match status" value="1"/>
</dbReference>
<dbReference type="SUPFAM" id="SSF53850">
    <property type="entry name" value="Periplasmic binding protein-like II"/>
    <property type="match status" value="1"/>
</dbReference>
<dbReference type="AlphaFoldDB" id="A0A540WAZ1"/>
<comment type="caution">
    <text evidence="7">The sequence shown here is derived from an EMBL/GenBank/DDBJ whole genome shotgun (WGS) entry which is preliminary data.</text>
</comment>
<reference evidence="7 8" key="1">
    <citation type="submission" date="2019-06" db="EMBL/GenBank/DDBJ databases">
        <title>Description of Kitasatospora acidophila sp. nov. isolated from pine grove soil, and reclassification of Streptomyces novaecaesareae to Kitasatospora novaeceasareae comb. nov.</title>
        <authorList>
            <person name="Kim M.J."/>
        </authorList>
    </citation>
    <scope>NUCLEOTIDE SEQUENCE [LARGE SCALE GENOMIC DNA]</scope>
    <source>
        <strain evidence="7 8">MMS16-CNU292</strain>
    </source>
</reference>
<name>A0A540WAZ1_9ACTN</name>
<dbReference type="InterPro" id="IPR039424">
    <property type="entry name" value="SBP_5"/>
</dbReference>
<dbReference type="GO" id="GO:1904680">
    <property type="term" value="F:peptide transmembrane transporter activity"/>
    <property type="evidence" value="ECO:0007669"/>
    <property type="project" value="TreeGrafter"/>
</dbReference>
<dbReference type="Proteomes" id="UP000319103">
    <property type="component" value="Unassembled WGS sequence"/>
</dbReference>
<sequence length="542" mass="57757">MTSAIRRAPGRLATLGCAALVATTLAGCGSVNSITGSGSSSSGPITLGTTDSIAVLDPAGAYDLGSWMILENTFQGLLRFPAGATTPVPDAAQSCQFTGADAMTYDCVLRQGLTFSNGHPLTAADVVFSINRMKQIKDVNGPSSLFDSVKSVEAKSDSEVVFHLSEADAVLPDKLASAAGSIVDHQVFPADHELPNSQLIGSGPFAIDSVDEASGNGGVKEISKISLSANAKYKGDQTVQNKKFDVRFYGKPDQLKTALDKGDVDLTDNSLDPNVSAQLLTNQQSGGKGDIHVTQTDSSDTRFLVFNTKDQTVGQQAVRQAVAQLIDRQALARDVYAHTVQPLYSVVPAGIAGHNTAFFDKYNDPDVTKAKQLLAAAKIPTPVKFSLTWSRARAQGAEGAELKKQLEASGLFQVTVNEESDWSNFKKGWADGSYQAYTVGWSADYPDPDDFVVPLVTSGGAFHNGFDDQQIDQKLVPETLHETDRSQAATTFGAIQTELAVQVPMVPLFQEKSFFAYHANITGVENTTDSTGVFRFGEIGRH</sequence>
<keyword evidence="3" id="KW-0813">Transport</keyword>
<dbReference type="PANTHER" id="PTHR30290:SF10">
    <property type="entry name" value="PERIPLASMIC OLIGOPEPTIDE-BINDING PROTEIN-RELATED"/>
    <property type="match status" value="1"/>
</dbReference>
<protein>
    <submittedName>
        <fullName evidence="7">Peptide-binding protein</fullName>
    </submittedName>
</protein>
<dbReference type="GO" id="GO:0042597">
    <property type="term" value="C:periplasmic space"/>
    <property type="evidence" value="ECO:0007669"/>
    <property type="project" value="UniProtKB-ARBA"/>
</dbReference>
<dbReference type="Gene3D" id="3.10.105.10">
    <property type="entry name" value="Dipeptide-binding Protein, Domain 3"/>
    <property type="match status" value="1"/>
</dbReference>
<accession>A0A540WAZ1</accession>
<comment type="subcellular location">
    <subcellularLocation>
        <location evidence="1">Cell envelope</location>
    </subcellularLocation>
</comment>
<proteinExistence type="inferred from homology"/>
<gene>
    <name evidence="7" type="ORF">E6W39_33345</name>
</gene>
<feature type="signal peptide" evidence="5">
    <location>
        <begin position="1"/>
        <end position="26"/>
    </location>
</feature>
<keyword evidence="8" id="KW-1185">Reference proteome</keyword>
<evidence type="ECO:0000256" key="5">
    <source>
        <dbReference type="SAM" id="SignalP"/>
    </source>
</evidence>
<dbReference type="InterPro" id="IPR000914">
    <property type="entry name" value="SBP_5_dom"/>
</dbReference>
<evidence type="ECO:0000256" key="3">
    <source>
        <dbReference type="ARBA" id="ARBA00022448"/>
    </source>
</evidence>